<keyword evidence="7" id="KW-1185">Reference proteome</keyword>
<protein>
    <submittedName>
        <fullName evidence="6">Uncharacterized protein</fullName>
    </submittedName>
</protein>
<keyword evidence="2 5" id="KW-0812">Transmembrane</keyword>
<dbReference type="InterPro" id="IPR035952">
    <property type="entry name" value="Rhomboid-like_sf"/>
</dbReference>
<accession>A0AA39I7G2</accession>
<dbReference type="AlphaFoldDB" id="A0AA39I7G2"/>
<evidence type="ECO:0000256" key="4">
    <source>
        <dbReference type="ARBA" id="ARBA00023136"/>
    </source>
</evidence>
<feature type="transmembrane region" description="Helical" evidence="5">
    <location>
        <begin position="12"/>
        <end position="30"/>
    </location>
</feature>
<evidence type="ECO:0000256" key="5">
    <source>
        <dbReference type="SAM" id="Phobius"/>
    </source>
</evidence>
<gene>
    <name evidence="6" type="ORF">QR680_013328</name>
</gene>
<evidence type="ECO:0000256" key="2">
    <source>
        <dbReference type="ARBA" id="ARBA00022692"/>
    </source>
</evidence>
<evidence type="ECO:0000256" key="1">
    <source>
        <dbReference type="ARBA" id="ARBA00004141"/>
    </source>
</evidence>
<dbReference type="SUPFAM" id="SSF144091">
    <property type="entry name" value="Rhomboid-like"/>
    <property type="match status" value="1"/>
</dbReference>
<evidence type="ECO:0000256" key="3">
    <source>
        <dbReference type="ARBA" id="ARBA00022989"/>
    </source>
</evidence>
<feature type="transmembrane region" description="Helical" evidence="5">
    <location>
        <begin position="242"/>
        <end position="263"/>
    </location>
</feature>
<proteinExistence type="predicted"/>
<name>A0AA39I7G2_9BILA</name>
<evidence type="ECO:0000313" key="7">
    <source>
        <dbReference type="Proteomes" id="UP001175271"/>
    </source>
</evidence>
<organism evidence="6 7">
    <name type="scientific">Steinernema hermaphroditum</name>
    <dbReference type="NCBI Taxonomy" id="289476"/>
    <lineage>
        <taxon>Eukaryota</taxon>
        <taxon>Metazoa</taxon>
        <taxon>Ecdysozoa</taxon>
        <taxon>Nematoda</taxon>
        <taxon>Chromadorea</taxon>
        <taxon>Rhabditida</taxon>
        <taxon>Tylenchina</taxon>
        <taxon>Panagrolaimomorpha</taxon>
        <taxon>Strongyloidoidea</taxon>
        <taxon>Steinernematidae</taxon>
        <taxon>Steinernema</taxon>
    </lineage>
</organism>
<comment type="caution">
    <text evidence="6">The sequence shown here is derived from an EMBL/GenBank/DDBJ whole genome shotgun (WGS) entry which is preliminary data.</text>
</comment>
<keyword evidence="4 5" id="KW-0472">Membrane</keyword>
<comment type="subcellular location">
    <subcellularLocation>
        <location evidence="1">Membrane</location>
        <topology evidence="1">Multi-pass membrane protein</topology>
    </subcellularLocation>
</comment>
<feature type="transmembrane region" description="Helical" evidence="5">
    <location>
        <begin position="51"/>
        <end position="69"/>
    </location>
</feature>
<feature type="transmembrane region" description="Helical" evidence="5">
    <location>
        <begin position="152"/>
        <end position="171"/>
    </location>
</feature>
<sequence length="266" mass="29444">MCRERCEFFFLWGHLLPLIVLEGFRLFLIISHHREPLSAWEAVVEAAKYGVVTWTLLLSALVLFLRGAFAPSILMLFWNSAGSLYPLITYVIDHSCVRHLTNNVNFYVYLLVLDVIRLLNVPRLLGVSDLTLEHPPRVFEISEATPQNADSYIFALLFSILLAGVAHLLYCKPPEAGARGTSGLVAAFFGVFLANLPPLFGNFVAAAIAAHLIGNIGSDGEDSHEIHFVGFVAGYLLEGKTFVFQFEISLGFLLAFCLAKLNLNAE</sequence>
<dbReference type="EMBL" id="JAUCMV010000002">
    <property type="protein sequence ID" value="KAK0418018.1"/>
    <property type="molecule type" value="Genomic_DNA"/>
</dbReference>
<feature type="transmembrane region" description="Helical" evidence="5">
    <location>
        <begin position="183"/>
        <end position="213"/>
    </location>
</feature>
<evidence type="ECO:0000313" key="6">
    <source>
        <dbReference type="EMBL" id="KAK0418018.1"/>
    </source>
</evidence>
<keyword evidence="3 5" id="KW-1133">Transmembrane helix</keyword>
<dbReference type="Proteomes" id="UP001175271">
    <property type="component" value="Unassembled WGS sequence"/>
</dbReference>
<dbReference type="GO" id="GO:0016020">
    <property type="term" value="C:membrane"/>
    <property type="evidence" value="ECO:0007669"/>
    <property type="project" value="UniProtKB-SubCell"/>
</dbReference>
<feature type="transmembrane region" description="Helical" evidence="5">
    <location>
        <begin position="75"/>
        <end position="92"/>
    </location>
</feature>
<reference evidence="6" key="1">
    <citation type="submission" date="2023-06" db="EMBL/GenBank/DDBJ databases">
        <title>Genomic analysis of the entomopathogenic nematode Steinernema hermaphroditum.</title>
        <authorList>
            <person name="Schwarz E.M."/>
            <person name="Heppert J.K."/>
            <person name="Baniya A."/>
            <person name="Schwartz H.T."/>
            <person name="Tan C.-H."/>
            <person name="Antoshechkin I."/>
            <person name="Sternberg P.W."/>
            <person name="Goodrich-Blair H."/>
            <person name="Dillman A.R."/>
        </authorList>
    </citation>
    <scope>NUCLEOTIDE SEQUENCE</scope>
    <source>
        <strain evidence="6">PS9179</strain>
        <tissue evidence="6">Whole animal</tissue>
    </source>
</reference>
<feature type="transmembrane region" description="Helical" evidence="5">
    <location>
        <begin position="104"/>
        <end position="125"/>
    </location>
</feature>